<feature type="transmembrane region" description="Helical" evidence="9">
    <location>
        <begin position="376"/>
        <end position="396"/>
    </location>
</feature>
<keyword evidence="6 9" id="KW-1133">Transmembrane helix</keyword>
<evidence type="ECO:0000256" key="4">
    <source>
        <dbReference type="ARBA" id="ARBA00022692"/>
    </source>
</evidence>
<protein>
    <recommendedName>
        <fullName evidence="9">Transmembrane 9 superfamily member</fullName>
    </recommendedName>
</protein>
<accession>A0A4P9YZF3</accession>
<feature type="transmembrane region" description="Helical" evidence="9">
    <location>
        <begin position="449"/>
        <end position="471"/>
    </location>
</feature>
<feature type="transmembrane region" description="Helical" evidence="9">
    <location>
        <begin position="536"/>
        <end position="560"/>
    </location>
</feature>
<dbReference type="PANTHER" id="PTHR10766">
    <property type="entry name" value="TRANSMEMBRANE 9 SUPERFAMILY PROTEIN"/>
    <property type="match status" value="1"/>
</dbReference>
<evidence type="ECO:0000256" key="3">
    <source>
        <dbReference type="ARBA" id="ARBA00005227"/>
    </source>
</evidence>
<evidence type="ECO:0000256" key="2">
    <source>
        <dbReference type="ARBA" id="ARBA00004555"/>
    </source>
</evidence>
<comment type="similarity">
    <text evidence="3 9">Belongs to the nonaspanin (TM9SF) (TC 9.A.2) family.</text>
</comment>
<evidence type="ECO:0000256" key="1">
    <source>
        <dbReference type="ARBA" id="ARBA00004141"/>
    </source>
</evidence>
<feature type="transmembrane region" description="Helical" evidence="9">
    <location>
        <begin position="281"/>
        <end position="306"/>
    </location>
</feature>
<dbReference type="Pfam" id="PF02990">
    <property type="entry name" value="EMP70"/>
    <property type="match status" value="1"/>
</dbReference>
<gene>
    <name evidence="10" type="ORF">SYNPS1DRAFT_22517</name>
</gene>
<dbReference type="AlphaFoldDB" id="A0A4P9YZF3"/>
<dbReference type="EMBL" id="KZ989711">
    <property type="protein sequence ID" value="RKP25537.1"/>
    <property type="molecule type" value="Genomic_DNA"/>
</dbReference>
<feature type="transmembrane region" description="Helical" evidence="9">
    <location>
        <begin position="492"/>
        <end position="516"/>
    </location>
</feature>
<sequence length="642" mass="72348">MALYSLPARSAPRRPAVATTTLLLLLLFALGCQRWLCVHGFYIAASAPHHYRVGESLPVYWNKIYPGRKLLGPSLSYARLPFVCPTDGNDMPNANLGQRLAGDQLVRSDIQLSMDRNITCQVLCRREVDGDAVEQAVHLVRQHYMVEWFADELPGTHPWSNIMDKQKRYGDGFPLGYYDPLEDKVFIYNHFIIQLLYEKPERDPNQRLIVGFEIYPKSVESVGRTCPHDASVPGMPQQALLPSTQAITYTYSVLWIEDKQMKWGERWRNYLNYENDKSIPVFSLVNAAIILLVLTIIIGVIVLRVLEVNFPLIANKDNSEQDELHGWKQLHGDVFRPPEQADLLAVLVGSGLQLLASVLGVLVLGVLGIVNPSYPGGLITWAIIIYMLGGAMSGYMSARLNKTLVGTDWKKHAVRTAILVPGSLYLLTVLLNFFGWVEHASNTLSFGGLVGLLALLLCIAGPITMAGAYIGDHCAALRHPVRVNAVRRAIPPAVWFMQLVPGVLFAGIPSFGAIFLEEHLIFHYLWSDRFYYFYGYTLVSFVLLIIISSFVSVSMTYFQLCNEDHRWWWRSFLFGGSVSIYIFGYAILYFLLRLQSEGIISTLLYLMHTLAASVLIGMLLGSVSFLCTYYFVRRIFKVVKVN</sequence>
<evidence type="ECO:0000313" key="11">
    <source>
        <dbReference type="Proteomes" id="UP000278143"/>
    </source>
</evidence>
<feature type="transmembrane region" description="Helical" evidence="9">
    <location>
        <begin position="417"/>
        <end position="437"/>
    </location>
</feature>
<evidence type="ECO:0000256" key="7">
    <source>
        <dbReference type="ARBA" id="ARBA00023034"/>
    </source>
</evidence>
<feature type="transmembrane region" description="Helical" evidence="9">
    <location>
        <begin position="604"/>
        <end position="632"/>
    </location>
</feature>
<dbReference type="OrthoDB" id="1666796at2759"/>
<dbReference type="GO" id="GO:0005794">
    <property type="term" value="C:Golgi apparatus"/>
    <property type="evidence" value="ECO:0007669"/>
    <property type="project" value="UniProtKB-SubCell"/>
</dbReference>
<comment type="subcellular location">
    <subcellularLocation>
        <location evidence="2">Golgi apparatus</location>
    </subcellularLocation>
    <subcellularLocation>
        <location evidence="1">Membrane</location>
        <topology evidence="1">Multi-pass membrane protein</topology>
    </subcellularLocation>
</comment>
<reference evidence="11" key="1">
    <citation type="journal article" date="2018" name="Nat. Microbiol.">
        <title>Leveraging single-cell genomics to expand the fungal tree of life.</title>
        <authorList>
            <person name="Ahrendt S.R."/>
            <person name="Quandt C.A."/>
            <person name="Ciobanu D."/>
            <person name="Clum A."/>
            <person name="Salamov A."/>
            <person name="Andreopoulos B."/>
            <person name="Cheng J.F."/>
            <person name="Woyke T."/>
            <person name="Pelin A."/>
            <person name="Henrissat B."/>
            <person name="Reynolds N.K."/>
            <person name="Benny G.L."/>
            <person name="Smith M.E."/>
            <person name="James T.Y."/>
            <person name="Grigoriev I.V."/>
        </authorList>
    </citation>
    <scope>NUCLEOTIDE SEQUENCE [LARGE SCALE GENOMIC DNA]</scope>
    <source>
        <strain evidence="11">Benny S71-1</strain>
    </source>
</reference>
<keyword evidence="7" id="KW-0333">Golgi apparatus</keyword>
<organism evidence="10 11">
    <name type="scientific">Syncephalis pseudoplumigaleata</name>
    <dbReference type="NCBI Taxonomy" id="1712513"/>
    <lineage>
        <taxon>Eukaryota</taxon>
        <taxon>Fungi</taxon>
        <taxon>Fungi incertae sedis</taxon>
        <taxon>Zoopagomycota</taxon>
        <taxon>Zoopagomycotina</taxon>
        <taxon>Zoopagomycetes</taxon>
        <taxon>Zoopagales</taxon>
        <taxon>Piptocephalidaceae</taxon>
        <taxon>Syncephalis</taxon>
    </lineage>
</organism>
<feature type="transmembrane region" description="Helical" evidence="9">
    <location>
        <begin position="572"/>
        <end position="592"/>
    </location>
</feature>
<keyword evidence="4 9" id="KW-0812">Transmembrane</keyword>
<evidence type="ECO:0000256" key="8">
    <source>
        <dbReference type="ARBA" id="ARBA00023136"/>
    </source>
</evidence>
<proteinExistence type="inferred from homology"/>
<keyword evidence="8 9" id="KW-0472">Membrane</keyword>
<keyword evidence="11" id="KW-1185">Reference proteome</keyword>
<feature type="transmembrane region" description="Helical" evidence="9">
    <location>
        <begin position="343"/>
        <end position="370"/>
    </location>
</feature>
<evidence type="ECO:0000256" key="5">
    <source>
        <dbReference type="ARBA" id="ARBA00022729"/>
    </source>
</evidence>
<dbReference type="InterPro" id="IPR004240">
    <property type="entry name" value="EMP70"/>
</dbReference>
<evidence type="ECO:0000313" key="10">
    <source>
        <dbReference type="EMBL" id="RKP25537.1"/>
    </source>
</evidence>
<keyword evidence="5" id="KW-0732">Signal</keyword>
<dbReference type="GO" id="GO:0016020">
    <property type="term" value="C:membrane"/>
    <property type="evidence" value="ECO:0007669"/>
    <property type="project" value="UniProtKB-SubCell"/>
</dbReference>
<dbReference type="GO" id="GO:0072657">
    <property type="term" value="P:protein localization to membrane"/>
    <property type="evidence" value="ECO:0007669"/>
    <property type="project" value="TreeGrafter"/>
</dbReference>
<dbReference type="PANTHER" id="PTHR10766:SF55">
    <property type="entry name" value="TRANSMEMBRANE 9 SUPERFAMILY MEMBER 4"/>
    <property type="match status" value="1"/>
</dbReference>
<dbReference type="Proteomes" id="UP000278143">
    <property type="component" value="Unassembled WGS sequence"/>
</dbReference>
<evidence type="ECO:0000256" key="6">
    <source>
        <dbReference type="ARBA" id="ARBA00022989"/>
    </source>
</evidence>
<evidence type="ECO:0000256" key="9">
    <source>
        <dbReference type="RuleBase" id="RU363079"/>
    </source>
</evidence>
<name>A0A4P9YZF3_9FUNG</name>